<evidence type="ECO:0000313" key="3">
    <source>
        <dbReference type="Proteomes" id="UP000277928"/>
    </source>
</evidence>
<organism evidence="2 3">
    <name type="scientific">Litomosoides sigmodontis</name>
    <name type="common">Filarial nematode worm</name>
    <dbReference type="NCBI Taxonomy" id="42156"/>
    <lineage>
        <taxon>Eukaryota</taxon>
        <taxon>Metazoa</taxon>
        <taxon>Ecdysozoa</taxon>
        <taxon>Nematoda</taxon>
        <taxon>Chromadorea</taxon>
        <taxon>Rhabditida</taxon>
        <taxon>Spirurina</taxon>
        <taxon>Spiruromorpha</taxon>
        <taxon>Filarioidea</taxon>
        <taxon>Onchocercidae</taxon>
        <taxon>Litomosoides</taxon>
    </lineage>
</organism>
<dbReference type="Proteomes" id="UP000277928">
    <property type="component" value="Unassembled WGS sequence"/>
</dbReference>
<accession>A0A3P6TES8</accession>
<evidence type="ECO:0000313" key="2">
    <source>
        <dbReference type="EMBL" id="VDK77730.1"/>
    </source>
</evidence>
<proteinExistence type="predicted"/>
<dbReference type="AlphaFoldDB" id="A0A3P6TES8"/>
<gene>
    <name evidence="2" type="ORF">NLS_LOCUS3784</name>
</gene>
<protein>
    <submittedName>
        <fullName evidence="2">Uncharacterized protein</fullName>
    </submittedName>
</protein>
<evidence type="ECO:0000256" key="1">
    <source>
        <dbReference type="SAM" id="Coils"/>
    </source>
</evidence>
<name>A0A3P6TES8_LITSI</name>
<dbReference type="EMBL" id="UYRX01000217">
    <property type="protein sequence ID" value="VDK77730.1"/>
    <property type="molecule type" value="Genomic_DNA"/>
</dbReference>
<sequence length="84" mass="9726">MDDASQSNAQVPPNGEMNKQRADLLLFLEESLNAVEKMRRLSQEKLVKLAQLIEKARSENEKHRVIIERASEKLREAMDKIMHP</sequence>
<reference evidence="2 3" key="1">
    <citation type="submission" date="2018-08" db="EMBL/GenBank/DDBJ databases">
        <authorList>
            <person name="Laetsch R D."/>
            <person name="Stevens L."/>
            <person name="Kumar S."/>
            <person name="Blaxter L. M."/>
        </authorList>
    </citation>
    <scope>NUCLEOTIDE SEQUENCE [LARGE SCALE GENOMIC DNA]</scope>
</reference>
<keyword evidence="3" id="KW-1185">Reference proteome</keyword>
<feature type="coiled-coil region" evidence="1">
    <location>
        <begin position="39"/>
        <end position="80"/>
    </location>
</feature>
<keyword evidence="1" id="KW-0175">Coiled coil</keyword>